<protein>
    <submittedName>
        <fullName evidence="7">Major Facilitator Superfamily protein</fullName>
    </submittedName>
</protein>
<evidence type="ECO:0000256" key="3">
    <source>
        <dbReference type="ARBA" id="ARBA00022989"/>
    </source>
</evidence>
<evidence type="ECO:0000256" key="5">
    <source>
        <dbReference type="SAM" id="Phobius"/>
    </source>
</evidence>
<dbReference type="OrthoDB" id="9776171at2"/>
<dbReference type="Gene3D" id="1.20.1250.20">
    <property type="entry name" value="MFS general substrate transporter like domains"/>
    <property type="match status" value="1"/>
</dbReference>
<keyword evidence="4 5" id="KW-0472">Membrane</keyword>
<dbReference type="GO" id="GO:0022857">
    <property type="term" value="F:transmembrane transporter activity"/>
    <property type="evidence" value="ECO:0007669"/>
    <property type="project" value="InterPro"/>
</dbReference>
<feature type="transmembrane region" description="Helical" evidence="5">
    <location>
        <begin position="109"/>
        <end position="127"/>
    </location>
</feature>
<dbReference type="InterPro" id="IPR036259">
    <property type="entry name" value="MFS_trans_sf"/>
</dbReference>
<dbReference type="InterPro" id="IPR011701">
    <property type="entry name" value="MFS"/>
</dbReference>
<feature type="transmembrane region" description="Helical" evidence="5">
    <location>
        <begin position="176"/>
        <end position="199"/>
    </location>
</feature>
<comment type="subcellular location">
    <subcellularLocation>
        <location evidence="1">Cell membrane</location>
        <topology evidence="1">Multi-pass membrane protein</topology>
    </subcellularLocation>
</comment>
<feature type="transmembrane region" description="Helical" evidence="5">
    <location>
        <begin position="398"/>
        <end position="418"/>
    </location>
</feature>
<dbReference type="InterPro" id="IPR020846">
    <property type="entry name" value="MFS_dom"/>
</dbReference>
<proteinExistence type="predicted"/>
<dbReference type="Proteomes" id="UP000184363">
    <property type="component" value="Unassembled WGS sequence"/>
</dbReference>
<feature type="transmembrane region" description="Helical" evidence="5">
    <location>
        <begin position="20"/>
        <end position="43"/>
    </location>
</feature>
<feature type="transmembrane region" description="Helical" evidence="5">
    <location>
        <begin position="275"/>
        <end position="296"/>
    </location>
</feature>
<feature type="transmembrane region" description="Helical" evidence="5">
    <location>
        <begin position="147"/>
        <end position="170"/>
    </location>
</feature>
<dbReference type="PANTHER" id="PTHR23534">
    <property type="entry name" value="MFS PERMEASE"/>
    <property type="match status" value="1"/>
</dbReference>
<evidence type="ECO:0000256" key="4">
    <source>
        <dbReference type="ARBA" id="ARBA00023136"/>
    </source>
</evidence>
<name>A0A1M6NIW1_PSETH</name>
<dbReference type="AlphaFoldDB" id="A0A1M6NIW1"/>
<sequence>MSSERDAPARDPQQRRILTVLVAAQVLSGAGLAAGITVGALLAQEMLGGTALAGLPTALFTVGSAVAAAAVGRISDTGGRRRGLTVGYTVGAVGALGVVLAAVLGSPALLFAAFVLYGSGTATNLQARYAGADAAAPQRRASAVSTVLLATTLGGVLGPNLTAISGAAVAPWGVPALAGPFLLAALAYGAAAVVLGLMLRPDPLLLARERAAAATVSVVAATVDGPAVAAPEPAQARSAAPSVVVGAVVMTVTQLVMVAIMTMTPVHLTAHGHGVGIAGMVIAVHVAAMFLPSPITGRLVDRFGPLRMAAASGGTLLFAGLLAAIAPADSVPLLTIALALLGLGWNIGLVSGTAILAAVPLDVRARTQGKVDVAIALSGAGAGLASGLVVSAAGYSTLALAGGVAALVIVPAVAAAPLRRRRAARAATDQPAV</sequence>
<feature type="domain" description="Major facilitator superfamily (MFS) profile" evidence="6">
    <location>
        <begin position="17"/>
        <end position="420"/>
    </location>
</feature>
<feature type="transmembrane region" description="Helical" evidence="5">
    <location>
        <begin position="243"/>
        <end position="263"/>
    </location>
</feature>
<organism evidence="7 8">
    <name type="scientific">Pseudonocardia thermophila</name>
    <dbReference type="NCBI Taxonomy" id="1848"/>
    <lineage>
        <taxon>Bacteria</taxon>
        <taxon>Bacillati</taxon>
        <taxon>Actinomycetota</taxon>
        <taxon>Actinomycetes</taxon>
        <taxon>Pseudonocardiales</taxon>
        <taxon>Pseudonocardiaceae</taxon>
        <taxon>Pseudonocardia</taxon>
    </lineage>
</organism>
<evidence type="ECO:0000256" key="1">
    <source>
        <dbReference type="ARBA" id="ARBA00004651"/>
    </source>
</evidence>
<evidence type="ECO:0000313" key="7">
    <source>
        <dbReference type="EMBL" id="SHJ95576.1"/>
    </source>
</evidence>
<keyword evidence="3 5" id="KW-1133">Transmembrane helix</keyword>
<evidence type="ECO:0000256" key="2">
    <source>
        <dbReference type="ARBA" id="ARBA00022692"/>
    </source>
</evidence>
<evidence type="ECO:0000313" key="8">
    <source>
        <dbReference type="Proteomes" id="UP000184363"/>
    </source>
</evidence>
<dbReference type="RefSeq" id="WP_143171905.1">
    <property type="nucleotide sequence ID" value="NZ_CALGVN010000063.1"/>
</dbReference>
<reference evidence="7 8" key="1">
    <citation type="submission" date="2016-11" db="EMBL/GenBank/DDBJ databases">
        <authorList>
            <person name="Jaros S."/>
            <person name="Januszkiewicz K."/>
            <person name="Wedrychowicz H."/>
        </authorList>
    </citation>
    <scope>NUCLEOTIDE SEQUENCE [LARGE SCALE GENOMIC DNA]</scope>
    <source>
        <strain evidence="7 8">DSM 43832</strain>
    </source>
</reference>
<dbReference type="PANTHER" id="PTHR23534:SF1">
    <property type="entry name" value="MAJOR FACILITATOR SUPERFAMILY PROTEIN"/>
    <property type="match status" value="1"/>
</dbReference>
<keyword evidence="2 5" id="KW-0812">Transmembrane</keyword>
<dbReference type="Pfam" id="PF07690">
    <property type="entry name" value="MFS_1"/>
    <property type="match status" value="1"/>
</dbReference>
<dbReference type="EMBL" id="FRAP01000001">
    <property type="protein sequence ID" value="SHJ95576.1"/>
    <property type="molecule type" value="Genomic_DNA"/>
</dbReference>
<dbReference type="SUPFAM" id="SSF103473">
    <property type="entry name" value="MFS general substrate transporter"/>
    <property type="match status" value="1"/>
</dbReference>
<feature type="transmembrane region" description="Helical" evidence="5">
    <location>
        <begin position="49"/>
        <end position="71"/>
    </location>
</feature>
<feature type="transmembrane region" description="Helical" evidence="5">
    <location>
        <begin position="83"/>
        <end position="103"/>
    </location>
</feature>
<gene>
    <name evidence="7" type="ORF">SAMN05443637_101274</name>
</gene>
<keyword evidence="8" id="KW-1185">Reference proteome</keyword>
<feature type="transmembrane region" description="Helical" evidence="5">
    <location>
        <begin position="308"/>
        <end position="328"/>
    </location>
</feature>
<feature type="transmembrane region" description="Helical" evidence="5">
    <location>
        <begin position="334"/>
        <end position="359"/>
    </location>
</feature>
<accession>A0A1M6NIW1</accession>
<feature type="transmembrane region" description="Helical" evidence="5">
    <location>
        <begin position="371"/>
        <end position="392"/>
    </location>
</feature>
<dbReference type="GO" id="GO:0005886">
    <property type="term" value="C:plasma membrane"/>
    <property type="evidence" value="ECO:0007669"/>
    <property type="project" value="UniProtKB-SubCell"/>
</dbReference>
<evidence type="ECO:0000259" key="6">
    <source>
        <dbReference type="PROSITE" id="PS50850"/>
    </source>
</evidence>
<dbReference type="PROSITE" id="PS50850">
    <property type="entry name" value="MFS"/>
    <property type="match status" value="1"/>
</dbReference>
<dbReference type="STRING" id="1848.SAMN05443637_101274"/>